<dbReference type="PROSITE" id="PS50076">
    <property type="entry name" value="DNAJ_2"/>
    <property type="match status" value="1"/>
</dbReference>
<dbReference type="Gene3D" id="1.10.287.110">
    <property type="entry name" value="DnaJ domain"/>
    <property type="match status" value="1"/>
</dbReference>
<feature type="transmembrane region" description="Helical" evidence="7">
    <location>
        <begin position="237"/>
        <end position="254"/>
    </location>
</feature>
<dbReference type="SUPFAM" id="SSF46565">
    <property type="entry name" value="Chaperone J-domain"/>
    <property type="match status" value="1"/>
</dbReference>
<protein>
    <recommendedName>
        <fullName evidence="3">DnaJ homolog subfamily C member 22</fullName>
    </recommendedName>
</protein>
<dbReference type="PRINTS" id="PR00625">
    <property type="entry name" value="JDOMAIN"/>
</dbReference>
<dbReference type="VEuPathDB" id="VectorBase:GPAI025902"/>
<feature type="transmembrane region" description="Helical" evidence="7">
    <location>
        <begin position="322"/>
        <end position="339"/>
    </location>
</feature>
<feature type="domain" description="J" evidence="8">
    <location>
        <begin position="403"/>
        <end position="474"/>
    </location>
</feature>
<dbReference type="CDD" id="cd06257">
    <property type="entry name" value="DnaJ"/>
    <property type="match status" value="1"/>
</dbReference>
<evidence type="ECO:0000256" key="4">
    <source>
        <dbReference type="ARBA" id="ARBA00022692"/>
    </source>
</evidence>
<evidence type="ECO:0000256" key="5">
    <source>
        <dbReference type="ARBA" id="ARBA00022989"/>
    </source>
</evidence>
<accession>A0A1A9ZUZ9</accession>
<evidence type="ECO:0000313" key="9">
    <source>
        <dbReference type="EnsemblMetazoa" id="GPAI025902-PA"/>
    </source>
</evidence>
<dbReference type="InterPro" id="IPR036869">
    <property type="entry name" value="J_dom_sf"/>
</dbReference>
<keyword evidence="4 7" id="KW-0812">Transmembrane</keyword>
<evidence type="ECO:0000256" key="1">
    <source>
        <dbReference type="ARBA" id="ARBA00002080"/>
    </source>
</evidence>
<evidence type="ECO:0000256" key="2">
    <source>
        <dbReference type="ARBA" id="ARBA00004141"/>
    </source>
</evidence>
<evidence type="ECO:0000256" key="6">
    <source>
        <dbReference type="ARBA" id="ARBA00023136"/>
    </source>
</evidence>
<comment type="subcellular location">
    <subcellularLocation>
        <location evidence="2">Membrane</location>
        <topology evidence="2">Multi-pass membrane protein</topology>
    </subcellularLocation>
</comment>
<evidence type="ECO:0000259" key="8">
    <source>
        <dbReference type="PROSITE" id="PS50076"/>
    </source>
</evidence>
<dbReference type="PANTHER" id="PTHR44733">
    <property type="entry name" value="DNAJ HOMOLOG SUBFAMILY C MEMBER 22"/>
    <property type="match status" value="1"/>
</dbReference>
<feature type="transmembrane region" description="Helical" evidence="7">
    <location>
        <begin position="126"/>
        <end position="145"/>
    </location>
</feature>
<organism evidence="9 10">
    <name type="scientific">Glossina pallidipes</name>
    <name type="common">Tsetse fly</name>
    <dbReference type="NCBI Taxonomy" id="7398"/>
    <lineage>
        <taxon>Eukaryota</taxon>
        <taxon>Metazoa</taxon>
        <taxon>Ecdysozoa</taxon>
        <taxon>Arthropoda</taxon>
        <taxon>Hexapoda</taxon>
        <taxon>Insecta</taxon>
        <taxon>Pterygota</taxon>
        <taxon>Neoptera</taxon>
        <taxon>Endopterygota</taxon>
        <taxon>Diptera</taxon>
        <taxon>Brachycera</taxon>
        <taxon>Muscomorpha</taxon>
        <taxon>Hippoboscoidea</taxon>
        <taxon>Glossinidae</taxon>
        <taxon>Glossina</taxon>
    </lineage>
</organism>
<keyword evidence="5 7" id="KW-1133">Transmembrane helix</keyword>
<comment type="function">
    <text evidence="1">May function as a co-chaperone.</text>
</comment>
<feature type="transmembrane region" description="Helical" evidence="7">
    <location>
        <begin position="285"/>
        <end position="301"/>
    </location>
</feature>
<dbReference type="InterPro" id="IPR001623">
    <property type="entry name" value="DnaJ_domain"/>
</dbReference>
<dbReference type="Pfam" id="PF00226">
    <property type="entry name" value="DnaJ"/>
    <property type="match status" value="1"/>
</dbReference>
<evidence type="ECO:0000256" key="3">
    <source>
        <dbReference type="ARBA" id="ARBA00020945"/>
    </source>
</evidence>
<name>A0A1A9ZUZ9_GLOPL</name>
<sequence>MYAQAMLGLQLESGSIESTQKLSFYLNCHGIFEDQLEPAHKTHVEVLETKHIVREFLHWSVNAKCASVVRNNYWEIQRRKISNSRTIITKAYSSKKMVKNNNKTMAKNGKVMNSEVNALPPRKSVFIAYILWLFGGVFGLHHLYLHRDRHAFLWWCSLGGYFGIGWLGEIFTIPSYVRDANEDPRFIEEFIKKLQTHKKPPYSGKRFLFMIMIGYLFGQLANMAIPNDLYMAMDFNFLHWLIPFFVALGVWTVGNIGRERGVLWHCLLAAFAAYPIRYFIYDETYTILITSLAAALVFDHVSKEWLRTPPKRRGICERFFKFSTAMFIYFSLWGCFFYFNGTITDENGNEVPIHEAFQNFLASAWWTDIKQALKDMYTYAQHHGWYEIWKELLESMDVDGERNAYKVLGLSATASQTEITATYRKLCKTIHPDTVKDESQRATAQQRFIEVQQAYEILSKIKSARIRKNKKVVNDDNENDTIVL</sequence>
<reference evidence="9" key="2">
    <citation type="submission" date="2020-05" db="UniProtKB">
        <authorList>
            <consortium name="EnsemblMetazoa"/>
        </authorList>
    </citation>
    <scope>IDENTIFICATION</scope>
    <source>
        <strain evidence="9">IAEA</strain>
    </source>
</reference>
<dbReference type="SMART" id="SM00271">
    <property type="entry name" value="DnaJ"/>
    <property type="match status" value="1"/>
</dbReference>
<evidence type="ECO:0000256" key="7">
    <source>
        <dbReference type="SAM" id="Phobius"/>
    </source>
</evidence>
<dbReference type="Proteomes" id="UP000092445">
    <property type="component" value="Unassembled WGS sequence"/>
</dbReference>
<dbReference type="InterPro" id="IPR007829">
    <property type="entry name" value="TM2"/>
</dbReference>
<dbReference type="PANTHER" id="PTHR44733:SF1">
    <property type="entry name" value="DNAJ HOMOLOG SUBFAMILY C MEMBER 22"/>
    <property type="match status" value="1"/>
</dbReference>
<dbReference type="STRING" id="7398.A0A1A9ZUZ9"/>
<keyword evidence="10" id="KW-1185">Reference proteome</keyword>
<dbReference type="EnsemblMetazoa" id="GPAI025902-RA">
    <property type="protein sequence ID" value="GPAI025902-PA"/>
    <property type="gene ID" value="GPAI025902"/>
</dbReference>
<proteinExistence type="predicted"/>
<keyword evidence="6 7" id="KW-0472">Membrane</keyword>
<feature type="transmembrane region" description="Helical" evidence="7">
    <location>
        <begin position="207"/>
        <end position="225"/>
    </location>
</feature>
<reference evidence="10" key="1">
    <citation type="submission" date="2014-03" db="EMBL/GenBank/DDBJ databases">
        <authorList>
            <person name="Aksoy S."/>
            <person name="Warren W."/>
            <person name="Wilson R.K."/>
        </authorList>
    </citation>
    <scope>NUCLEOTIDE SEQUENCE [LARGE SCALE GENOMIC DNA]</scope>
    <source>
        <strain evidence="10">IAEA</strain>
    </source>
</reference>
<evidence type="ECO:0000313" key="10">
    <source>
        <dbReference type="Proteomes" id="UP000092445"/>
    </source>
</evidence>
<dbReference type="GO" id="GO:0016020">
    <property type="term" value="C:membrane"/>
    <property type="evidence" value="ECO:0007669"/>
    <property type="project" value="UniProtKB-SubCell"/>
</dbReference>
<dbReference type="AlphaFoldDB" id="A0A1A9ZUZ9"/>
<dbReference type="Pfam" id="PF05154">
    <property type="entry name" value="TM2"/>
    <property type="match status" value="1"/>
</dbReference>
<feature type="transmembrane region" description="Helical" evidence="7">
    <location>
        <begin position="151"/>
        <end position="168"/>
    </location>
</feature>